<comment type="caution">
    <text evidence="11">The sequence shown here is derived from an EMBL/GenBank/DDBJ whole genome shotgun (WGS) entry which is preliminary data.</text>
</comment>
<protein>
    <recommendedName>
        <fullName evidence="7 9">Uroporphyrinogen-III synthase</fullName>
        <ecNumber evidence="3 9">4.2.1.75</ecNumber>
    </recommendedName>
</protein>
<comment type="similarity">
    <text evidence="2 9">Belongs to the uroporphyrinogen-III synthase family.</text>
</comment>
<dbReference type="InterPro" id="IPR003754">
    <property type="entry name" value="4pyrrol_synth_uPrphyn_synth"/>
</dbReference>
<dbReference type="InterPro" id="IPR039793">
    <property type="entry name" value="UROS/Hem4"/>
</dbReference>
<keyword evidence="4 9" id="KW-0456">Lyase</keyword>
<evidence type="ECO:0000256" key="6">
    <source>
        <dbReference type="ARBA" id="ARBA00037589"/>
    </source>
</evidence>
<proteinExistence type="inferred from homology"/>
<comment type="pathway">
    <text evidence="1 9">Porphyrin-containing compound metabolism; protoporphyrin-IX biosynthesis; coproporphyrinogen-III from 5-aminolevulinate: step 3/4.</text>
</comment>
<dbReference type="EC" id="4.2.1.75" evidence="3 9"/>
<evidence type="ECO:0000313" key="12">
    <source>
        <dbReference type="Proteomes" id="UP000316167"/>
    </source>
</evidence>
<dbReference type="PANTHER" id="PTHR38042:SF1">
    <property type="entry name" value="UROPORPHYRINOGEN-III SYNTHASE, CHLOROPLASTIC"/>
    <property type="match status" value="1"/>
</dbReference>
<evidence type="ECO:0000259" key="10">
    <source>
        <dbReference type="Pfam" id="PF02602"/>
    </source>
</evidence>
<organism evidence="11 12">
    <name type="scientific">Lacibacter cauensis</name>
    <dbReference type="NCBI Taxonomy" id="510947"/>
    <lineage>
        <taxon>Bacteria</taxon>
        <taxon>Pseudomonadati</taxon>
        <taxon>Bacteroidota</taxon>
        <taxon>Chitinophagia</taxon>
        <taxon>Chitinophagales</taxon>
        <taxon>Chitinophagaceae</taxon>
        <taxon>Lacibacter</taxon>
    </lineage>
</organism>
<dbReference type="UniPathway" id="UPA00251">
    <property type="reaction ID" value="UER00320"/>
</dbReference>
<dbReference type="GO" id="GO:0004852">
    <property type="term" value="F:uroporphyrinogen-III synthase activity"/>
    <property type="evidence" value="ECO:0007669"/>
    <property type="project" value="UniProtKB-UniRule"/>
</dbReference>
<sequence length="244" mass="27337">MAEKPLPIVLNMQENKINILSTRPLSRSLVAEALQQGIVIDELSFIETEPIQTVEVQQEIEQAYLQSATVVFTSMNAVTAVLAWQDDQQPDWVIYCMGNTTKKLLQESFSVHSVAGTANNATELAERIAEESDTDEVIFFCGEQRRDELPAILRKRGIDVQEILVYETIHTPHKISKEYQAVLFYSPSAVSSFFSNNKVPAQTILFAIGNTTAKTIQQYCNNTIIVGKAPGKDELVRQAMEYFS</sequence>
<dbReference type="AlphaFoldDB" id="A0A562SQV1"/>
<reference evidence="11 12" key="1">
    <citation type="journal article" date="2015" name="Stand. Genomic Sci.">
        <title>Genomic Encyclopedia of Bacterial and Archaeal Type Strains, Phase III: the genomes of soil and plant-associated and newly described type strains.</title>
        <authorList>
            <person name="Whitman W.B."/>
            <person name="Woyke T."/>
            <person name="Klenk H.P."/>
            <person name="Zhou Y."/>
            <person name="Lilburn T.G."/>
            <person name="Beck B.J."/>
            <person name="De Vos P."/>
            <person name="Vandamme P."/>
            <person name="Eisen J.A."/>
            <person name="Garrity G."/>
            <person name="Hugenholtz P."/>
            <person name="Kyrpides N.C."/>
        </authorList>
    </citation>
    <scope>NUCLEOTIDE SEQUENCE [LARGE SCALE GENOMIC DNA]</scope>
    <source>
        <strain evidence="11 12">CGMCC 1.7271</strain>
    </source>
</reference>
<dbReference type="CDD" id="cd06578">
    <property type="entry name" value="HemD"/>
    <property type="match status" value="1"/>
</dbReference>
<dbReference type="Gene3D" id="3.40.50.10090">
    <property type="match status" value="2"/>
</dbReference>
<name>A0A562SQV1_9BACT</name>
<dbReference type="GO" id="GO:0006780">
    <property type="term" value="P:uroporphyrinogen III biosynthetic process"/>
    <property type="evidence" value="ECO:0007669"/>
    <property type="project" value="UniProtKB-UniRule"/>
</dbReference>
<evidence type="ECO:0000256" key="7">
    <source>
        <dbReference type="ARBA" id="ARBA00040167"/>
    </source>
</evidence>
<evidence type="ECO:0000256" key="5">
    <source>
        <dbReference type="ARBA" id="ARBA00023244"/>
    </source>
</evidence>
<evidence type="ECO:0000256" key="9">
    <source>
        <dbReference type="RuleBase" id="RU366031"/>
    </source>
</evidence>
<accession>A0A562SQV1</accession>
<comment type="catalytic activity">
    <reaction evidence="8 9">
        <text>hydroxymethylbilane = uroporphyrinogen III + H2O</text>
        <dbReference type="Rhea" id="RHEA:18965"/>
        <dbReference type="ChEBI" id="CHEBI:15377"/>
        <dbReference type="ChEBI" id="CHEBI:57308"/>
        <dbReference type="ChEBI" id="CHEBI:57845"/>
        <dbReference type="EC" id="4.2.1.75"/>
    </reaction>
</comment>
<dbReference type="PANTHER" id="PTHR38042">
    <property type="entry name" value="UROPORPHYRINOGEN-III SYNTHASE, CHLOROPLASTIC"/>
    <property type="match status" value="1"/>
</dbReference>
<gene>
    <name evidence="11" type="ORF">IQ13_1704</name>
</gene>
<dbReference type="SUPFAM" id="SSF69618">
    <property type="entry name" value="HemD-like"/>
    <property type="match status" value="1"/>
</dbReference>
<comment type="function">
    <text evidence="6 9">Catalyzes cyclization of the linear tetrapyrrole, hydroxymethylbilane, to the macrocyclic uroporphyrinogen III.</text>
</comment>
<dbReference type="EMBL" id="VLLE01000003">
    <property type="protein sequence ID" value="TWI83592.1"/>
    <property type="molecule type" value="Genomic_DNA"/>
</dbReference>
<evidence type="ECO:0000256" key="1">
    <source>
        <dbReference type="ARBA" id="ARBA00004772"/>
    </source>
</evidence>
<keyword evidence="5 9" id="KW-0627">Porphyrin biosynthesis</keyword>
<dbReference type="GO" id="GO:0006782">
    <property type="term" value="P:protoporphyrinogen IX biosynthetic process"/>
    <property type="evidence" value="ECO:0007669"/>
    <property type="project" value="UniProtKB-UniRule"/>
</dbReference>
<evidence type="ECO:0000256" key="8">
    <source>
        <dbReference type="ARBA" id="ARBA00048617"/>
    </source>
</evidence>
<feature type="domain" description="Tetrapyrrole biosynthesis uroporphyrinogen III synthase" evidence="10">
    <location>
        <begin position="29"/>
        <end position="236"/>
    </location>
</feature>
<dbReference type="Pfam" id="PF02602">
    <property type="entry name" value="HEM4"/>
    <property type="match status" value="1"/>
</dbReference>
<dbReference type="InterPro" id="IPR036108">
    <property type="entry name" value="4pyrrol_syn_uPrphyn_synt_sf"/>
</dbReference>
<evidence type="ECO:0000313" key="11">
    <source>
        <dbReference type="EMBL" id="TWI83592.1"/>
    </source>
</evidence>
<evidence type="ECO:0000256" key="3">
    <source>
        <dbReference type="ARBA" id="ARBA00013109"/>
    </source>
</evidence>
<evidence type="ECO:0000256" key="4">
    <source>
        <dbReference type="ARBA" id="ARBA00023239"/>
    </source>
</evidence>
<dbReference type="Proteomes" id="UP000316167">
    <property type="component" value="Unassembled WGS sequence"/>
</dbReference>
<keyword evidence="12" id="KW-1185">Reference proteome</keyword>
<evidence type="ECO:0000256" key="2">
    <source>
        <dbReference type="ARBA" id="ARBA00008133"/>
    </source>
</evidence>